<gene>
    <name evidence="15" type="ORF">J2D73_00175</name>
</gene>
<dbReference type="InterPro" id="IPR036942">
    <property type="entry name" value="Beta-barrel_TonB_sf"/>
</dbReference>
<evidence type="ECO:0000313" key="16">
    <source>
        <dbReference type="Proteomes" id="UP000664771"/>
    </source>
</evidence>
<sequence length="802" mass="88510">MISGRDATSHRPHGRVLALRGRAPQGRIRVGAVSAALLPLIGCLVDGEAKGTPRSRHVDKTTHAGATTGAHGLPAAAIRPATHPAHVNGAAETLSVSGARRAFHFSQAQRTADSATRITAETLVRHGVVGLTGLQNLAPNVTIQSLMGTASTNFFIRGVGFNDYTQNNTSSIMTYIDDVPFPLSTMASGMMFDIADVDIQPGPSGTTHGLTDSGGEVNIRTADPTETWHGGVTQDIASYARSRTDLYISGPITDKLSFRIAGQTMHGGGWQYSPANHTHLGDANEGALRAKLLWKPDEHTEIKLTGHWTQDNSGVVVGKPVLNFLPAAQSIPTLGYQQANWDLRPQFAKLIGRSANTMPSEHNTFWGFDLNMSHDFGFATLRSISAYETEREGEYTDQDGTTYASGDQYRNIVANSFTQEVNLKSNDHGQRLQWVVGMTYNRVRMSQQFYFDFTDYVPLRGYLSETSFRQNQQTFNQYAHVSYRLPYNITLFGGINHEADDRQLLGLRTVHFGINNLNFNNEGAAANQFAGTVGIQWQAAKNLMFYYKMSKGFKPGGFTGNNTVVQAQLAPFGPESLLAYEAGFKSDIIPNVFRLNASAFYYDYHNQQYISSYLVPSYGPLGMFVNIPKSEIWGVEFTTNIHPLPHVYLMQNLGYERGKYQKFLALNSTATNAYYTANHVWQGIYTDYGGVDSGIPKLTLNGTADYRFNPLRHYELETGLDWMYRGSQALVAGGLGSYRLPAYFLMGAHMTFHPVSDRWSATIYASNLLNRQYFVAGGQATTTYFWIPGAPRFIGGRLSANF</sequence>
<dbReference type="PROSITE" id="PS52016">
    <property type="entry name" value="TONB_DEPENDENT_REC_3"/>
    <property type="match status" value="1"/>
</dbReference>
<comment type="caution">
    <text evidence="15">The sequence shown here is derived from an EMBL/GenBank/DDBJ whole genome shotgun (WGS) entry which is preliminary data.</text>
</comment>
<dbReference type="PANTHER" id="PTHR32552:SF81">
    <property type="entry name" value="TONB-DEPENDENT OUTER MEMBRANE RECEPTOR"/>
    <property type="match status" value="1"/>
</dbReference>
<keyword evidence="15" id="KW-0675">Receptor</keyword>
<dbReference type="SUPFAM" id="SSF56935">
    <property type="entry name" value="Porins"/>
    <property type="match status" value="1"/>
</dbReference>
<evidence type="ECO:0000256" key="8">
    <source>
        <dbReference type="ARBA" id="ARBA00023077"/>
    </source>
</evidence>
<evidence type="ECO:0000259" key="14">
    <source>
        <dbReference type="Pfam" id="PF07715"/>
    </source>
</evidence>
<keyword evidence="10 11" id="KW-0998">Cell outer membrane</keyword>
<dbReference type="InterPro" id="IPR000531">
    <property type="entry name" value="Beta-barrel_TonB"/>
</dbReference>
<keyword evidence="6" id="KW-0408">Iron</keyword>
<keyword evidence="3 11" id="KW-1134">Transmembrane beta strand</keyword>
<protein>
    <submittedName>
        <fullName evidence="15">TonB-dependent receptor</fullName>
    </submittedName>
</protein>
<evidence type="ECO:0000256" key="2">
    <source>
        <dbReference type="ARBA" id="ARBA00022448"/>
    </source>
</evidence>
<evidence type="ECO:0000256" key="4">
    <source>
        <dbReference type="ARBA" id="ARBA00022496"/>
    </source>
</evidence>
<dbReference type="InterPro" id="IPR039426">
    <property type="entry name" value="TonB-dep_rcpt-like"/>
</dbReference>
<dbReference type="InterPro" id="IPR012910">
    <property type="entry name" value="Plug_dom"/>
</dbReference>
<evidence type="ECO:0000256" key="3">
    <source>
        <dbReference type="ARBA" id="ARBA00022452"/>
    </source>
</evidence>
<evidence type="ECO:0000256" key="12">
    <source>
        <dbReference type="RuleBase" id="RU003357"/>
    </source>
</evidence>
<keyword evidence="9 11" id="KW-0472">Membrane</keyword>
<proteinExistence type="inferred from homology"/>
<name>A0ABS3LQN6_9PROT</name>
<dbReference type="Proteomes" id="UP000664771">
    <property type="component" value="Unassembled WGS sequence"/>
</dbReference>
<organism evidence="15 16">
    <name type="scientific">Acetobacter sacchari</name>
    <dbReference type="NCBI Taxonomy" id="2661687"/>
    <lineage>
        <taxon>Bacteria</taxon>
        <taxon>Pseudomonadati</taxon>
        <taxon>Pseudomonadota</taxon>
        <taxon>Alphaproteobacteria</taxon>
        <taxon>Acetobacterales</taxon>
        <taxon>Acetobacteraceae</taxon>
        <taxon>Acetobacter</taxon>
    </lineage>
</organism>
<evidence type="ECO:0000256" key="9">
    <source>
        <dbReference type="ARBA" id="ARBA00023136"/>
    </source>
</evidence>
<keyword evidence="16" id="KW-1185">Reference proteome</keyword>
<evidence type="ECO:0000256" key="11">
    <source>
        <dbReference type="PROSITE-ProRule" id="PRU01360"/>
    </source>
</evidence>
<keyword evidence="8 12" id="KW-0798">TonB box</keyword>
<keyword evidence="2 11" id="KW-0813">Transport</keyword>
<dbReference type="Gene3D" id="2.40.170.20">
    <property type="entry name" value="TonB-dependent receptor, beta-barrel domain"/>
    <property type="match status" value="1"/>
</dbReference>
<evidence type="ECO:0000256" key="1">
    <source>
        <dbReference type="ARBA" id="ARBA00004571"/>
    </source>
</evidence>
<keyword evidence="5 11" id="KW-0812">Transmembrane</keyword>
<dbReference type="PANTHER" id="PTHR32552">
    <property type="entry name" value="FERRICHROME IRON RECEPTOR-RELATED"/>
    <property type="match status" value="1"/>
</dbReference>
<evidence type="ECO:0000256" key="6">
    <source>
        <dbReference type="ARBA" id="ARBA00023004"/>
    </source>
</evidence>
<keyword evidence="7" id="KW-0406">Ion transport</keyword>
<comment type="subcellular location">
    <subcellularLocation>
        <location evidence="1 11">Cell outer membrane</location>
        <topology evidence="1 11">Multi-pass membrane protein</topology>
    </subcellularLocation>
</comment>
<comment type="similarity">
    <text evidence="11 12">Belongs to the TonB-dependent receptor family.</text>
</comment>
<evidence type="ECO:0000259" key="13">
    <source>
        <dbReference type="Pfam" id="PF00593"/>
    </source>
</evidence>
<reference evidence="15 16" key="1">
    <citation type="submission" date="2021-03" db="EMBL/GenBank/DDBJ databases">
        <title>The complete genome sequence of Acetobacter sacchari TBRC 11175.</title>
        <authorList>
            <person name="Charoenyingcharoen P."/>
            <person name="Yukphan P."/>
        </authorList>
    </citation>
    <scope>NUCLEOTIDE SEQUENCE [LARGE SCALE GENOMIC DNA]</scope>
    <source>
        <strain evidence="15 16">TBRC 11175</strain>
    </source>
</reference>
<accession>A0ABS3LQN6</accession>
<evidence type="ECO:0000256" key="7">
    <source>
        <dbReference type="ARBA" id="ARBA00023065"/>
    </source>
</evidence>
<feature type="domain" description="TonB-dependent receptor-like beta-barrel" evidence="13">
    <location>
        <begin position="350"/>
        <end position="768"/>
    </location>
</feature>
<evidence type="ECO:0000256" key="5">
    <source>
        <dbReference type="ARBA" id="ARBA00022692"/>
    </source>
</evidence>
<dbReference type="Pfam" id="PF07715">
    <property type="entry name" value="Plug"/>
    <property type="match status" value="1"/>
</dbReference>
<evidence type="ECO:0000313" key="15">
    <source>
        <dbReference type="EMBL" id="MBO1358213.1"/>
    </source>
</evidence>
<dbReference type="EMBL" id="JAFVMF010000001">
    <property type="protein sequence ID" value="MBO1358213.1"/>
    <property type="molecule type" value="Genomic_DNA"/>
</dbReference>
<evidence type="ECO:0000256" key="10">
    <source>
        <dbReference type="ARBA" id="ARBA00023237"/>
    </source>
</evidence>
<feature type="domain" description="TonB-dependent receptor plug" evidence="14">
    <location>
        <begin position="109"/>
        <end position="215"/>
    </location>
</feature>
<keyword evidence="4" id="KW-0410">Iron transport</keyword>
<dbReference type="Pfam" id="PF00593">
    <property type="entry name" value="TonB_dep_Rec_b-barrel"/>
    <property type="match status" value="1"/>
</dbReference>